<reference evidence="2" key="1">
    <citation type="submission" date="2021-02" db="EMBL/GenBank/DDBJ databases">
        <authorList>
            <person name="Nowell W R."/>
        </authorList>
    </citation>
    <scope>NUCLEOTIDE SEQUENCE</scope>
</reference>
<dbReference type="EMBL" id="CAJOBI010229582">
    <property type="protein sequence ID" value="CAF5061338.1"/>
    <property type="molecule type" value="Genomic_DNA"/>
</dbReference>
<organism evidence="2 3">
    <name type="scientific">Rotaria magnacalcarata</name>
    <dbReference type="NCBI Taxonomy" id="392030"/>
    <lineage>
        <taxon>Eukaryota</taxon>
        <taxon>Metazoa</taxon>
        <taxon>Spiralia</taxon>
        <taxon>Gnathifera</taxon>
        <taxon>Rotifera</taxon>
        <taxon>Eurotatoria</taxon>
        <taxon>Bdelloidea</taxon>
        <taxon>Philodinida</taxon>
        <taxon>Philodinidae</taxon>
        <taxon>Rotaria</taxon>
    </lineage>
</organism>
<accession>A0A8S3EB94</accession>
<dbReference type="AlphaFoldDB" id="A0A8S3EB94"/>
<keyword evidence="1" id="KW-0812">Transmembrane</keyword>
<evidence type="ECO:0000313" key="2">
    <source>
        <dbReference type="EMBL" id="CAF5061338.1"/>
    </source>
</evidence>
<protein>
    <submittedName>
        <fullName evidence="2">Uncharacterized protein</fullName>
    </submittedName>
</protein>
<feature type="non-terminal residue" evidence="2">
    <location>
        <position position="1"/>
    </location>
</feature>
<evidence type="ECO:0000256" key="1">
    <source>
        <dbReference type="SAM" id="Phobius"/>
    </source>
</evidence>
<name>A0A8S3EB94_9BILA</name>
<dbReference type="Proteomes" id="UP000676336">
    <property type="component" value="Unassembled WGS sequence"/>
</dbReference>
<gene>
    <name evidence="2" type="ORF">SMN809_LOCUS59772</name>
</gene>
<keyword evidence="1" id="KW-0472">Membrane</keyword>
<sequence>SNDKEQKQPLSVSLPPISMVTMNATSLELTDKIDHNSAMKKKLAESASTINIDSGENNSILAKYTKHSRSSKIKHFIENYLNLLKLVFQSIKPDLISFKWWQVLLLVLFATFNVVFTVLVSLFFHRLK</sequence>
<proteinExistence type="predicted"/>
<feature type="transmembrane region" description="Helical" evidence="1">
    <location>
        <begin position="100"/>
        <end position="124"/>
    </location>
</feature>
<keyword evidence="1" id="KW-1133">Transmembrane helix</keyword>
<comment type="caution">
    <text evidence="2">The sequence shown here is derived from an EMBL/GenBank/DDBJ whole genome shotgun (WGS) entry which is preliminary data.</text>
</comment>
<evidence type="ECO:0000313" key="3">
    <source>
        <dbReference type="Proteomes" id="UP000676336"/>
    </source>
</evidence>